<feature type="domain" description="DUF6857" evidence="3">
    <location>
        <begin position="385"/>
        <end position="476"/>
    </location>
</feature>
<dbReference type="PANTHER" id="PTHR31928:SF6">
    <property type="entry name" value="DUF936 DOMAIN-CONTAINING PROTEIN"/>
    <property type="match status" value="1"/>
</dbReference>
<feature type="region of interest" description="Disordered" evidence="1">
    <location>
        <begin position="228"/>
        <end position="250"/>
    </location>
</feature>
<dbReference type="Proteomes" id="UP001552299">
    <property type="component" value="Unassembled WGS sequence"/>
</dbReference>
<dbReference type="PANTHER" id="PTHR31928">
    <property type="entry name" value="EXPRESSED PROTEIN"/>
    <property type="match status" value="1"/>
</dbReference>
<evidence type="ECO:0000259" key="2">
    <source>
        <dbReference type="Pfam" id="PF06075"/>
    </source>
</evidence>
<dbReference type="EMBL" id="JANQDX010000019">
    <property type="protein sequence ID" value="KAL0904472.1"/>
    <property type="molecule type" value="Genomic_DNA"/>
</dbReference>
<organism evidence="4 5">
    <name type="scientific">Dendrobium thyrsiflorum</name>
    <name type="common">Pinecone-like raceme dendrobium</name>
    <name type="synonym">Orchid</name>
    <dbReference type="NCBI Taxonomy" id="117978"/>
    <lineage>
        <taxon>Eukaryota</taxon>
        <taxon>Viridiplantae</taxon>
        <taxon>Streptophyta</taxon>
        <taxon>Embryophyta</taxon>
        <taxon>Tracheophyta</taxon>
        <taxon>Spermatophyta</taxon>
        <taxon>Magnoliopsida</taxon>
        <taxon>Liliopsida</taxon>
        <taxon>Asparagales</taxon>
        <taxon>Orchidaceae</taxon>
        <taxon>Epidendroideae</taxon>
        <taxon>Malaxideae</taxon>
        <taxon>Dendrobiinae</taxon>
        <taxon>Dendrobium</taxon>
    </lineage>
</organism>
<dbReference type="AlphaFoldDB" id="A0ABD0TXW5"/>
<feature type="domain" description="DUF936" evidence="2">
    <location>
        <begin position="117"/>
        <end position="233"/>
    </location>
</feature>
<evidence type="ECO:0000256" key="1">
    <source>
        <dbReference type="SAM" id="MobiDB-lite"/>
    </source>
</evidence>
<dbReference type="InterPro" id="IPR010341">
    <property type="entry name" value="DUF936_pln"/>
</dbReference>
<dbReference type="InterPro" id="IPR049172">
    <property type="entry name" value="DUF6857_pln"/>
</dbReference>
<evidence type="ECO:0000313" key="5">
    <source>
        <dbReference type="Proteomes" id="UP001552299"/>
    </source>
</evidence>
<proteinExistence type="predicted"/>
<comment type="caution">
    <text evidence="4">The sequence shown here is derived from an EMBL/GenBank/DDBJ whole genome shotgun (WGS) entry which is preliminary data.</text>
</comment>
<protein>
    <submittedName>
        <fullName evidence="4">Uncharacterized protein</fullName>
    </submittedName>
</protein>
<evidence type="ECO:0000313" key="4">
    <source>
        <dbReference type="EMBL" id="KAL0904472.1"/>
    </source>
</evidence>
<evidence type="ECO:0000259" key="3">
    <source>
        <dbReference type="Pfam" id="PF21647"/>
    </source>
</evidence>
<name>A0ABD0TXW5_DENTH</name>
<feature type="domain" description="DUF6857" evidence="3">
    <location>
        <begin position="494"/>
        <end position="571"/>
    </location>
</feature>
<dbReference type="Pfam" id="PF06075">
    <property type="entry name" value="DUF936"/>
    <property type="match status" value="1"/>
</dbReference>
<dbReference type="InterPro" id="IPR048297">
    <property type="entry name" value="DUF936_dom_pln"/>
</dbReference>
<dbReference type="Pfam" id="PF21647">
    <property type="entry name" value="DUF6857"/>
    <property type="match status" value="2"/>
</dbReference>
<sequence>MLWEEYLFSIKGPSNSAASENVKHHSIRGVSAIKPSLCLYSTVVPNSNVAKSRECHVDIITLNHQQHCDTTIVTIKAMIYEQSLHLFHLAALYVVNIKCNVKPRIMKASTTRIMGSLVPGILLKLLDGMNAGTIKPVGEHRSALLQVTDIVPADLDEKDLLPKHGFYIKVSDSSQSIYVTLTPDQDDLVLSNKIQLGQFIYVDRLRPGTPVPVIYGVKPLPGRHPFVGTPEPIAPVRSPGEKSDFKGGKSRQRASWASWELEKKHPIDPSSPLVVKPTSLDFEARTPTPVRMSSKPGKICSFKSSVSEVLSKMAELKESGSGLITKSCVASKLPKGGNSSGKESKIGKSTLSTEKNLLFASSRVRIKRMGESRDSKNEASERLKMPAKLSLLQKEAMMNRENAQKLALQALRDASATENLFRVIKIFSDLITIARLDSPATVFDQYLHFHEEIMQAVLDMEKIQAATLTSRESEMEIEEQSIFQEISNNINSSKRKGSDLKPSTGKQLITNPTTKTYTERKIAYAINMDQRNAQLPSSLSSSIKLAKEVQAEAGNWFMDFLEEALDSGKMKGGGDRGLRQHKYPQSLLLKVINWVEMEQSDGRKRPAHPRATFVARKLRIKAKNP</sequence>
<keyword evidence="5" id="KW-1185">Reference proteome</keyword>
<reference evidence="4 5" key="1">
    <citation type="journal article" date="2024" name="Plant Biotechnol. J.">
        <title>Dendrobium thyrsiflorum genome and its molecular insights into genes involved in important horticultural traits.</title>
        <authorList>
            <person name="Chen B."/>
            <person name="Wang J.Y."/>
            <person name="Zheng P.J."/>
            <person name="Li K.L."/>
            <person name="Liang Y.M."/>
            <person name="Chen X.F."/>
            <person name="Zhang C."/>
            <person name="Zhao X."/>
            <person name="He X."/>
            <person name="Zhang G.Q."/>
            <person name="Liu Z.J."/>
            <person name="Xu Q."/>
        </authorList>
    </citation>
    <scope>NUCLEOTIDE SEQUENCE [LARGE SCALE GENOMIC DNA]</scope>
    <source>
        <strain evidence="4">GZMU011</strain>
    </source>
</reference>
<gene>
    <name evidence="4" type="ORF">M5K25_026592</name>
</gene>
<accession>A0ABD0TXW5</accession>